<reference evidence="3 4" key="1">
    <citation type="submission" date="2019-02" db="EMBL/GenBank/DDBJ databases">
        <title>Draft genome sequences of novel Actinobacteria.</title>
        <authorList>
            <person name="Sahin N."/>
            <person name="Ay H."/>
            <person name="Saygin H."/>
        </authorList>
    </citation>
    <scope>NUCLEOTIDE SEQUENCE [LARGE SCALE GENOMIC DNA]</scope>
    <source>
        <strain evidence="3 4">KC603</strain>
    </source>
</reference>
<dbReference type="Pfam" id="PF25583">
    <property type="entry name" value="WCX"/>
    <property type="match status" value="1"/>
</dbReference>
<keyword evidence="4" id="KW-1185">Reference proteome</keyword>
<comment type="caution">
    <text evidence="3">The sequence shown here is derived from an EMBL/GenBank/DDBJ whole genome shotgun (WGS) entry which is preliminary data.</text>
</comment>
<proteinExistence type="predicted"/>
<evidence type="ECO:0000256" key="1">
    <source>
        <dbReference type="SAM" id="MobiDB-lite"/>
    </source>
</evidence>
<feature type="domain" description="WCX" evidence="2">
    <location>
        <begin position="230"/>
        <end position="304"/>
    </location>
</feature>
<organism evidence="3 4">
    <name type="scientific">Jiangella ureilytica</name>
    <dbReference type="NCBI Taxonomy" id="2530374"/>
    <lineage>
        <taxon>Bacteria</taxon>
        <taxon>Bacillati</taxon>
        <taxon>Actinomycetota</taxon>
        <taxon>Actinomycetes</taxon>
        <taxon>Jiangellales</taxon>
        <taxon>Jiangellaceae</taxon>
        <taxon>Jiangella</taxon>
    </lineage>
</organism>
<dbReference type="OrthoDB" id="5176814at2"/>
<accession>A0A4R4S1R9</accession>
<dbReference type="Proteomes" id="UP000295621">
    <property type="component" value="Unassembled WGS sequence"/>
</dbReference>
<evidence type="ECO:0000313" key="4">
    <source>
        <dbReference type="Proteomes" id="UP000295621"/>
    </source>
</evidence>
<dbReference type="EMBL" id="SMKL01000002">
    <property type="protein sequence ID" value="TDC56657.1"/>
    <property type="molecule type" value="Genomic_DNA"/>
</dbReference>
<dbReference type="InterPro" id="IPR057727">
    <property type="entry name" value="WCX_dom"/>
</dbReference>
<dbReference type="RefSeq" id="WP_131978022.1">
    <property type="nucleotide sequence ID" value="NZ_SMKL01000002.1"/>
</dbReference>
<evidence type="ECO:0000259" key="2">
    <source>
        <dbReference type="Pfam" id="PF25583"/>
    </source>
</evidence>
<evidence type="ECO:0000313" key="3">
    <source>
        <dbReference type="EMBL" id="TDC56657.1"/>
    </source>
</evidence>
<name>A0A4R4S1R9_9ACTN</name>
<dbReference type="AlphaFoldDB" id="A0A4R4S1R9"/>
<feature type="region of interest" description="Disordered" evidence="1">
    <location>
        <begin position="113"/>
        <end position="136"/>
    </location>
</feature>
<protein>
    <submittedName>
        <fullName evidence="3">WYL domain-containing protein</fullName>
    </submittedName>
</protein>
<gene>
    <name evidence="3" type="ORF">E1212_01400</name>
</gene>
<sequence>MPGGRDQLGPLERLTRLLLVLESAEPAGLPAARLVAVGQYGADSAYDAQRQLARDVTALTAIGWDIRNVAGPGVDAVYRLHARDTRLRVELAPEHQVELVRAALVAGDPGFRERLGDLPEPDSDEARLIRSGEPPRAADPLTEAAYAVERRCLIHFTYKGRVRVVRPQLVRPGASGWYLYGHEIGSAETKWFVTDRMSDVSLDPPGTAGPVRDVTADPLNPVTWTRDPLVDVVVATTAEHEPQVAAMLGTPSARHAAGDGDTVRLTVPVTNRAAFRARLYELGRRARVVSPQDVVDEIVAELRRFVGPAAPERR</sequence>
<dbReference type="PROSITE" id="PS52050">
    <property type="entry name" value="WYL"/>
    <property type="match status" value="1"/>
</dbReference>